<feature type="compositionally biased region" description="Polar residues" evidence="1">
    <location>
        <begin position="31"/>
        <end position="46"/>
    </location>
</feature>
<comment type="caution">
    <text evidence="2">The sequence shown here is derived from an EMBL/GenBank/DDBJ whole genome shotgun (WGS) entry which is preliminary data.</text>
</comment>
<evidence type="ECO:0000313" key="2">
    <source>
        <dbReference type="EMBL" id="TEB17017.1"/>
    </source>
</evidence>
<dbReference type="EMBL" id="QPFP01000316">
    <property type="protein sequence ID" value="TEB17017.1"/>
    <property type="molecule type" value="Genomic_DNA"/>
</dbReference>
<dbReference type="AlphaFoldDB" id="A0A4Y7S6W5"/>
<accession>A0A4Y7S6W5</accession>
<gene>
    <name evidence="2" type="ORF">FA13DRAFT_1804496</name>
</gene>
<name>A0A4Y7S6W5_COPMI</name>
<proteinExistence type="predicted"/>
<sequence length="96" mass="10169">MPVEPEKEFVEYDANKGGDYEVEKLRARSKPVSTPAHNPNSWSGSPLANYRAPSAYAPPGPGSYAPQYAPAPAPVAQPAAYAPPAVDIVGDGYGYY</sequence>
<feature type="region of interest" description="Disordered" evidence="1">
    <location>
        <begin position="26"/>
        <end position="56"/>
    </location>
</feature>
<reference evidence="2 3" key="1">
    <citation type="journal article" date="2019" name="Nat. Ecol. Evol.">
        <title>Megaphylogeny resolves global patterns of mushroom evolution.</title>
        <authorList>
            <person name="Varga T."/>
            <person name="Krizsan K."/>
            <person name="Foldi C."/>
            <person name="Dima B."/>
            <person name="Sanchez-Garcia M."/>
            <person name="Sanchez-Ramirez S."/>
            <person name="Szollosi G.J."/>
            <person name="Szarkandi J.G."/>
            <person name="Papp V."/>
            <person name="Albert L."/>
            <person name="Andreopoulos W."/>
            <person name="Angelini C."/>
            <person name="Antonin V."/>
            <person name="Barry K.W."/>
            <person name="Bougher N.L."/>
            <person name="Buchanan P."/>
            <person name="Buyck B."/>
            <person name="Bense V."/>
            <person name="Catcheside P."/>
            <person name="Chovatia M."/>
            <person name="Cooper J."/>
            <person name="Damon W."/>
            <person name="Desjardin D."/>
            <person name="Finy P."/>
            <person name="Geml J."/>
            <person name="Haridas S."/>
            <person name="Hughes K."/>
            <person name="Justo A."/>
            <person name="Karasinski D."/>
            <person name="Kautmanova I."/>
            <person name="Kiss B."/>
            <person name="Kocsube S."/>
            <person name="Kotiranta H."/>
            <person name="LaButti K.M."/>
            <person name="Lechner B.E."/>
            <person name="Liimatainen K."/>
            <person name="Lipzen A."/>
            <person name="Lukacs Z."/>
            <person name="Mihaltcheva S."/>
            <person name="Morgado L.N."/>
            <person name="Niskanen T."/>
            <person name="Noordeloos M.E."/>
            <person name="Ohm R.A."/>
            <person name="Ortiz-Santana B."/>
            <person name="Ovrebo C."/>
            <person name="Racz N."/>
            <person name="Riley R."/>
            <person name="Savchenko A."/>
            <person name="Shiryaev A."/>
            <person name="Soop K."/>
            <person name="Spirin V."/>
            <person name="Szebenyi C."/>
            <person name="Tomsovsky M."/>
            <person name="Tulloss R.E."/>
            <person name="Uehling J."/>
            <person name="Grigoriev I.V."/>
            <person name="Vagvolgyi C."/>
            <person name="Papp T."/>
            <person name="Martin F.M."/>
            <person name="Miettinen O."/>
            <person name="Hibbett D.S."/>
            <person name="Nagy L.G."/>
        </authorList>
    </citation>
    <scope>NUCLEOTIDE SEQUENCE [LARGE SCALE GENOMIC DNA]</scope>
    <source>
        <strain evidence="2 3">FP101781</strain>
    </source>
</reference>
<protein>
    <submittedName>
        <fullName evidence="2">Uncharacterized protein</fullName>
    </submittedName>
</protein>
<evidence type="ECO:0000256" key="1">
    <source>
        <dbReference type="SAM" id="MobiDB-lite"/>
    </source>
</evidence>
<evidence type="ECO:0000313" key="3">
    <source>
        <dbReference type="Proteomes" id="UP000298030"/>
    </source>
</evidence>
<keyword evidence="3" id="KW-1185">Reference proteome</keyword>
<organism evidence="2 3">
    <name type="scientific">Coprinellus micaceus</name>
    <name type="common">Glistening ink-cap mushroom</name>
    <name type="synonym">Coprinus micaceus</name>
    <dbReference type="NCBI Taxonomy" id="71717"/>
    <lineage>
        <taxon>Eukaryota</taxon>
        <taxon>Fungi</taxon>
        <taxon>Dikarya</taxon>
        <taxon>Basidiomycota</taxon>
        <taxon>Agaricomycotina</taxon>
        <taxon>Agaricomycetes</taxon>
        <taxon>Agaricomycetidae</taxon>
        <taxon>Agaricales</taxon>
        <taxon>Agaricineae</taxon>
        <taxon>Psathyrellaceae</taxon>
        <taxon>Coprinellus</taxon>
    </lineage>
</organism>
<dbReference type="Proteomes" id="UP000298030">
    <property type="component" value="Unassembled WGS sequence"/>
</dbReference>